<evidence type="ECO:0000313" key="3">
    <source>
        <dbReference type="Proteomes" id="UP000887013"/>
    </source>
</evidence>
<feature type="signal peptide" evidence="1">
    <location>
        <begin position="1"/>
        <end position="28"/>
    </location>
</feature>
<proteinExistence type="predicted"/>
<comment type="caution">
    <text evidence="2">The sequence shown here is derived from an EMBL/GenBank/DDBJ whole genome shotgun (WGS) entry which is preliminary data.</text>
</comment>
<sequence>MKAMLFSLAWSQLMLFLSMEIQKGSVSCDYDPYKAMQDLLCSESLNLDNSEFEAQLLKEALQDRDYAPSIRFMFVKEDK</sequence>
<feature type="chain" id="PRO_5036470635" description="Spider venom protein" evidence="1">
    <location>
        <begin position="29"/>
        <end position="79"/>
    </location>
</feature>
<accession>A0A8X6PEQ9</accession>
<protein>
    <recommendedName>
        <fullName evidence="4">Spider venom protein</fullName>
    </recommendedName>
</protein>
<evidence type="ECO:0008006" key="4">
    <source>
        <dbReference type="Google" id="ProtNLM"/>
    </source>
</evidence>
<evidence type="ECO:0000256" key="1">
    <source>
        <dbReference type="SAM" id="SignalP"/>
    </source>
</evidence>
<keyword evidence="1" id="KW-0732">Signal</keyword>
<evidence type="ECO:0000313" key="2">
    <source>
        <dbReference type="EMBL" id="GFT67010.1"/>
    </source>
</evidence>
<dbReference type="Proteomes" id="UP000887013">
    <property type="component" value="Unassembled WGS sequence"/>
</dbReference>
<gene>
    <name evidence="2" type="ORF">NPIL_111791</name>
</gene>
<keyword evidence="3" id="KW-1185">Reference proteome</keyword>
<dbReference type="EMBL" id="BMAW01020231">
    <property type="protein sequence ID" value="GFT67010.1"/>
    <property type="molecule type" value="Genomic_DNA"/>
</dbReference>
<organism evidence="2 3">
    <name type="scientific">Nephila pilipes</name>
    <name type="common">Giant wood spider</name>
    <name type="synonym">Nephila maculata</name>
    <dbReference type="NCBI Taxonomy" id="299642"/>
    <lineage>
        <taxon>Eukaryota</taxon>
        <taxon>Metazoa</taxon>
        <taxon>Ecdysozoa</taxon>
        <taxon>Arthropoda</taxon>
        <taxon>Chelicerata</taxon>
        <taxon>Arachnida</taxon>
        <taxon>Araneae</taxon>
        <taxon>Araneomorphae</taxon>
        <taxon>Entelegynae</taxon>
        <taxon>Araneoidea</taxon>
        <taxon>Nephilidae</taxon>
        <taxon>Nephila</taxon>
    </lineage>
</organism>
<name>A0A8X6PEQ9_NEPPI</name>
<reference evidence="2" key="1">
    <citation type="submission" date="2020-08" db="EMBL/GenBank/DDBJ databases">
        <title>Multicomponent nature underlies the extraordinary mechanical properties of spider dragline silk.</title>
        <authorList>
            <person name="Kono N."/>
            <person name="Nakamura H."/>
            <person name="Mori M."/>
            <person name="Yoshida Y."/>
            <person name="Ohtoshi R."/>
            <person name="Malay A.D."/>
            <person name="Moran D.A.P."/>
            <person name="Tomita M."/>
            <person name="Numata K."/>
            <person name="Arakawa K."/>
        </authorList>
    </citation>
    <scope>NUCLEOTIDE SEQUENCE</scope>
</reference>
<dbReference type="AlphaFoldDB" id="A0A8X6PEQ9"/>